<feature type="region of interest" description="Disordered" evidence="1">
    <location>
        <begin position="1"/>
        <end position="25"/>
    </location>
</feature>
<feature type="compositionally biased region" description="Polar residues" evidence="1">
    <location>
        <begin position="1"/>
        <end position="10"/>
    </location>
</feature>
<dbReference type="InterPro" id="IPR009057">
    <property type="entry name" value="Homeodomain-like_sf"/>
</dbReference>
<evidence type="ECO:0000256" key="1">
    <source>
        <dbReference type="SAM" id="MobiDB-lite"/>
    </source>
</evidence>
<reference evidence="2" key="1">
    <citation type="submission" date="2023-04" db="EMBL/GenBank/DDBJ databases">
        <title>Phytophthora fragariaefolia NBRC 109709.</title>
        <authorList>
            <person name="Ichikawa N."/>
            <person name="Sato H."/>
            <person name="Tonouchi N."/>
        </authorList>
    </citation>
    <scope>NUCLEOTIDE SEQUENCE</scope>
    <source>
        <strain evidence="2">NBRC 109709</strain>
    </source>
</reference>
<evidence type="ECO:0000313" key="3">
    <source>
        <dbReference type="Proteomes" id="UP001165121"/>
    </source>
</evidence>
<dbReference type="SUPFAM" id="SSF46689">
    <property type="entry name" value="Homeodomain-like"/>
    <property type="match status" value="1"/>
</dbReference>
<proteinExistence type="predicted"/>
<name>A0A9W6XA46_9STRA</name>
<organism evidence="2 3">
    <name type="scientific">Phytophthora fragariaefolia</name>
    <dbReference type="NCBI Taxonomy" id="1490495"/>
    <lineage>
        <taxon>Eukaryota</taxon>
        <taxon>Sar</taxon>
        <taxon>Stramenopiles</taxon>
        <taxon>Oomycota</taxon>
        <taxon>Peronosporomycetes</taxon>
        <taxon>Peronosporales</taxon>
        <taxon>Peronosporaceae</taxon>
        <taxon>Phytophthora</taxon>
    </lineage>
</organism>
<protein>
    <submittedName>
        <fullName evidence="2">Unnamed protein product</fullName>
    </submittedName>
</protein>
<keyword evidence="3" id="KW-1185">Reference proteome</keyword>
<dbReference type="AlphaFoldDB" id="A0A9W6XA46"/>
<dbReference type="Proteomes" id="UP001165121">
    <property type="component" value="Unassembled WGS sequence"/>
</dbReference>
<dbReference type="OrthoDB" id="6231388at2759"/>
<evidence type="ECO:0000313" key="2">
    <source>
        <dbReference type="EMBL" id="GMF34454.1"/>
    </source>
</evidence>
<sequence length="177" mass="20334">MPSPIKPTNKQRQHERAAAKARAYKDGEDWREVAAHNDVPYSTARRAVLNADGDPKTHGGVRGAQVKMAVEVMGKLEEYLDEDCRHTCEQMRDRLRSDLDVTVSTSSVHRALQGIVYSLKKLRIEKITMNNTVNKDKRKEFVEKLEKHMSRGDMVVFQDETNFNMYLSDNEGVLARW</sequence>
<gene>
    <name evidence="2" type="ORF">Pfra01_000886200</name>
</gene>
<feature type="compositionally biased region" description="Basic and acidic residues" evidence="1">
    <location>
        <begin position="12"/>
        <end position="25"/>
    </location>
</feature>
<accession>A0A9W6XA46</accession>
<comment type="caution">
    <text evidence="2">The sequence shown here is derived from an EMBL/GenBank/DDBJ whole genome shotgun (WGS) entry which is preliminary data.</text>
</comment>
<dbReference type="EMBL" id="BSXT01000809">
    <property type="protein sequence ID" value="GMF34454.1"/>
    <property type="molecule type" value="Genomic_DNA"/>
</dbReference>